<dbReference type="PANTHER" id="PTHR43280:SF2">
    <property type="entry name" value="HTH-TYPE TRANSCRIPTIONAL REGULATOR EXSA"/>
    <property type="match status" value="1"/>
</dbReference>
<organism evidence="6 7">
    <name type="scientific">Mucilaginibacter limnophilus</name>
    <dbReference type="NCBI Taxonomy" id="1932778"/>
    <lineage>
        <taxon>Bacteria</taxon>
        <taxon>Pseudomonadati</taxon>
        <taxon>Bacteroidota</taxon>
        <taxon>Sphingobacteriia</taxon>
        <taxon>Sphingobacteriales</taxon>
        <taxon>Sphingobacteriaceae</taxon>
        <taxon>Mucilaginibacter</taxon>
    </lineage>
</organism>
<dbReference type="GO" id="GO:0003700">
    <property type="term" value="F:DNA-binding transcription factor activity"/>
    <property type="evidence" value="ECO:0007669"/>
    <property type="project" value="InterPro"/>
</dbReference>
<protein>
    <submittedName>
        <fullName evidence="6">AraC family transcriptional regulator</fullName>
    </submittedName>
</protein>
<accession>A0A3S2V1W2</accession>
<feature type="compositionally biased region" description="Polar residues" evidence="4">
    <location>
        <begin position="21"/>
        <end position="32"/>
    </location>
</feature>
<dbReference type="Pfam" id="PF07883">
    <property type="entry name" value="Cupin_2"/>
    <property type="match status" value="1"/>
</dbReference>
<dbReference type="InterPro" id="IPR014710">
    <property type="entry name" value="RmlC-like_jellyroll"/>
</dbReference>
<dbReference type="InterPro" id="IPR018062">
    <property type="entry name" value="HTH_AraC-typ_CS"/>
</dbReference>
<evidence type="ECO:0000256" key="2">
    <source>
        <dbReference type="ARBA" id="ARBA00023125"/>
    </source>
</evidence>
<dbReference type="Gene3D" id="1.10.10.60">
    <property type="entry name" value="Homeodomain-like"/>
    <property type="match status" value="2"/>
</dbReference>
<evidence type="ECO:0000256" key="4">
    <source>
        <dbReference type="SAM" id="MobiDB-lite"/>
    </source>
</evidence>
<evidence type="ECO:0000313" key="6">
    <source>
        <dbReference type="EMBL" id="RVU01029.1"/>
    </source>
</evidence>
<dbReference type="InterPro" id="IPR011051">
    <property type="entry name" value="RmlC_Cupin_sf"/>
</dbReference>
<reference evidence="6 7" key="1">
    <citation type="submission" date="2019-01" db="EMBL/GenBank/DDBJ databases">
        <authorList>
            <person name="Chen W.-M."/>
        </authorList>
    </citation>
    <scope>NUCLEOTIDE SEQUENCE [LARGE SCALE GENOMIC DNA]</scope>
    <source>
        <strain evidence="6 7">YBJ-36</strain>
    </source>
</reference>
<dbReference type="EMBL" id="SACK01000003">
    <property type="protein sequence ID" value="RVU01029.1"/>
    <property type="molecule type" value="Genomic_DNA"/>
</dbReference>
<dbReference type="InterPro" id="IPR013096">
    <property type="entry name" value="Cupin_2"/>
</dbReference>
<dbReference type="PANTHER" id="PTHR43280">
    <property type="entry name" value="ARAC-FAMILY TRANSCRIPTIONAL REGULATOR"/>
    <property type="match status" value="1"/>
</dbReference>
<evidence type="ECO:0000256" key="1">
    <source>
        <dbReference type="ARBA" id="ARBA00023015"/>
    </source>
</evidence>
<feature type="compositionally biased region" description="Low complexity" evidence="4">
    <location>
        <begin position="1"/>
        <end position="20"/>
    </location>
</feature>
<dbReference type="AlphaFoldDB" id="A0A3S2V1W2"/>
<keyword evidence="1" id="KW-0805">Transcription regulation</keyword>
<dbReference type="PROSITE" id="PS00041">
    <property type="entry name" value="HTH_ARAC_FAMILY_1"/>
    <property type="match status" value="1"/>
</dbReference>
<evidence type="ECO:0000259" key="5">
    <source>
        <dbReference type="PROSITE" id="PS01124"/>
    </source>
</evidence>
<evidence type="ECO:0000313" key="7">
    <source>
        <dbReference type="Proteomes" id="UP000282759"/>
    </source>
</evidence>
<dbReference type="Proteomes" id="UP000282759">
    <property type="component" value="Unassembled WGS sequence"/>
</dbReference>
<dbReference type="InterPro" id="IPR009057">
    <property type="entry name" value="Homeodomain-like_sf"/>
</dbReference>
<keyword evidence="3" id="KW-0804">Transcription</keyword>
<dbReference type="PROSITE" id="PS01124">
    <property type="entry name" value="HTH_ARAC_FAMILY_2"/>
    <property type="match status" value="1"/>
</dbReference>
<dbReference type="SUPFAM" id="SSF51182">
    <property type="entry name" value="RmlC-like cupins"/>
    <property type="match status" value="1"/>
</dbReference>
<feature type="region of interest" description="Disordered" evidence="4">
    <location>
        <begin position="1"/>
        <end position="32"/>
    </location>
</feature>
<dbReference type="Pfam" id="PF12833">
    <property type="entry name" value="HTH_18"/>
    <property type="match status" value="1"/>
</dbReference>
<dbReference type="InterPro" id="IPR018060">
    <property type="entry name" value="HTH_AraC"/>
</dbReference>
<gene>
    <name evidence="6" type="ORF">EOD41_10435</name>
</gene>
<sequence length="353" mass="40876">MTPTESTPSTPSTPVNTVNTCQHRSTPVNTSQHRQHYLQLNIYYKANDIYIGMALPKGYNQLNNLKAILCKVDVAKDCSFSVREDILPYMYNRWHYHPELELTMIRKGRGICMVGDSMEDFEDGDIVLLGANLPHMWRNCAEYFTQHSDLHIETIAIHFDENFWGNTFGNLPELKCLRELFDKAKLGLKIKGQTREALQHKIEQTLQASGIKRIEYLLHMLELIASSDSCVTLSSTGFAKAVYVNNSDKINDIFNYTFANFKRKLTINEIAAAVNLSPHSFCRYFKTRTLKTYWQFLTEVRVGYACKLLIQNRMSISRVCYESGFHNLSNFNRCFKFIIKKSPLQYFKEYSNS</sequence>
<dbReference type="CDD" id="cd06976">
    <property type="entry name" value="cupin_MtlR-like_N"/>
    <property type="match status" value="1"/>
</dbReference>
<keyword evidence="2" id="KW-0238">DNA-binding</keyword>
<dbReference type="GO" id="GO:0043565">
    <property type="term" value="F:sequence-specific DNA binding"/>
    <property type="evidence" value="ECO:0007669"/>
    <property type="project" value="InterPro"/>
</dbReference>
<dbReference type="SMART" id="SM00342">
    <property type="entry name" value="HTH_ARAC"/>
    <property type="match status" value="1"/>
</dbReference>
<name>A0A3S2V1W2_9SPHI</name>
<keyword evidence="7" id="KW-1185">Reference proteome</keyword>
<dbReference type="SUPFAM" id="SSF46689">
    <property type="entry name" value="Homeodomain-like"/>
    <property type="match status" value="2"/>
</dbReference>
<dbReference type="Gene3D" id="2.60.120.10">
    <property type="entry name" value="Jelly Rolls"/>
    <property type="match status" value="1"/>
</dbReference>
<comment type="caution">
    <text evidence="6">The sequence shown here is derived from an EMBL/GenBank/DDBJ whole genome shotgun (WGS) entry which is preliminary data.</text>
</comment>
<evidence type="ECO:0000256" key="3">
    <source>
        <dbReference type="ARBA" id="ARBA00023163"/>
    </source>
</evidence>
<proteinExistence type="predicted"/>
<feature type="domain" description="HTH araC/xylS-type" evidence="5">
    <location>
        <begin position="251"/>
        <end position="349"/>
    </location>
</feature>